<keyword evidence="1" id="KW-1133">Transmembrane helix</keyword>
<reference evidence="2 3" key="1">
    <citation type="submission" date="2018-09" db="EMBL/GenBank/DDBJ databases">
        <title>YIM 75507 draft genome.</title>
        <authorList>
            <person name="Tang S."/>
            <person name="Feng Y."/>
        </authorList>
    </citation>
    <scope>NUCLEOTIDE SEQUENCE [LARGE SCALE GENOMIC DNA]</scope>
    <source>
        <strain evidence="2 3">YIM 75507</strain>
    </source>
</reference>
<keyword evidence="3" id="KW-1185">Reference proteome</keyword>
<organism evidence="2 3">
    <name type="scientific">Bailinhaonella thermotolerans</name>
    <dbReference type="NCBI Taxonomy" id="1070861"/>
    <lineage>
        <taxon>Bacteria</taxon>
        <taxon>Bacillati</taxon>
        <taxon>Actinomycetota</taxon>
        <taxon>Actinomycetes</taxon>
        <taxon>Streptosporangiales</taxon>
        <taxon>Streptosporangiaceae</taxon>
        <taxon>Bailinhaonella</taxon>
    </lineage>
</organism>
<name>A0A3A4AX43_9ACTN</name>
<evidence type="ECO:0000313" key="2">
    <source>
        <dbReference type="EMBL" id="RJL31954.1"/>
    </source>
</evidence>
<accession>A0A3A4AX43</accession>
<feature type="transmembrane region" description="Helical" evidence="1">
    <location>
        <begin position="42"/>
        <end position="63"/>
    </location>
</feature>
<gene>
    <name evidence="2" type="ORF">D5H75_16035</name>
</gene>
<comment type="caution">
    <text evidence="2">The sequence shown here is derived from an EMBL/GenBank/DDBJ whole genome shotgun (WGS) entry which is preliminary data.</text>
</comment>
<evidence type="ECO:0000313" key="3">
    <source>
        <dbReference type="Proteomes" id="UP000265768"/>
    </source>
</evidence>
<keyword evidence="1" id="KW-0812">Transmembrane</keyword>
<dbReference type="AlphaFoldDB" id="A0A3A4AX43"/>
<keyword evidence="1" id="KW-0472">Membrane</keyword>
<proteinExistence type="predicted"/>
<dbReference type="Proteomes" id="UP000265768">
    <property type="component" value="Unassembled WGS sequence"/>
</dbReference>
<protein>
    <submittedName>
        <fullName evidence="2">Uncharacterized protein</fullName>
    </submittedName>
</protein>
<dbReference type="EMBL" id="QZEY01000005">
    <property type="protein sequence ID" value="RJL31954.1"/>
    <property type="molecule type" value="Genomic_DNA"/>
</dbReference>
<evidence type="ECO:0000256" key="1">
    <source>
        <dbReference type="SAM" id="Phobius"/>
    </source>
</evidence>
<sequence length="294" mass="30612">MVAAIDPAPLPPERGPGAAELRENILAAASPAPARRARRTRWAVVIPAAGALAVAGVIGASLLPPGRGTGGSDPAATTGRPGIGPQAAAAATLRFEPTGDGGYKVTVKDLYADPERYRAEFRKRGFDIRLSFTPASPSLAGRLVFAEDPGTGKPIEHVIKDCDSPGGGCAVSLKIPAGYRGPGALGFARPAKPGEQYSSAGLADAPGELLHCVKWRNLTVDDLRAVLAKKNAKIAEFRVNMAKSEPAADVPGDWRVHDVAPWAPGEVLVWADERPAELTPEQRAAEDKALASCD</sequence>